<dbReference type="AlphaFoldDB" id="A0AAV5KG13"/>
<keyword evidence="1" id="KW-0175">Coiled coil</keyword>
<evidence type="ECO:0000313" key="5">
    <source>
        <dbReference type="Proteomes" id="UP001054252"/>
    </source>
</evidence>
<dbReference type="PANTHER" id="PTHR33868:SF10">
    <property type="entry name" value="OS08G0483100 PROTEIN"/>
    <property type="match status" value="1"/>
</dbReference>
<reference evidence="4 5" key="1">
    <citation type="journal article" date="2021" name="Commun. Biol.">
        <title>The genome of Shorea leprosula (Dipterocarpaceae) highlights the ecological relevance of drought in aseasonal tropical rainforests.</title>
        <authorList>
            <person name="Ng K.K.S."/>
            <person name="Kobayashi M.J."/>
            <person name="Fawcett J.A."/>
            <person name="Hatakeyama M."/>
            <person name="Paape T."/>
            <person name="Ng C.H."/>
            <person name="Ang C.C."/>
            <person name="Tnah L.H."/>
            <person name="Lee C.T."/>
            <person name="Nishiyama T."/>
            <person name="Sese J."/>
            <person name="O'Brien M.J."/>
            <person name="Copetti D."/>
            <person name="Mohd Noor M.I."/>
            <person name="Ong R.C."/>
            <person name="Putra M."/>
            <person name="Sireger I.Z."/>
            <person name="Indrioko S."/>
            <person name="Kosugi Y."/>
            <person name="Izuno A."/>
            <person name="Isagi Y."/>
            <person name="Lee S.L."/>
            <person name="Shimizu K.K."/>
        </authorList>
    </citation>
    <scope>NUCLEOTIDE SEQUENCE [LARGE SCALE GENOMIC DNA]</scope>
    <source>
        <strain evidence="4">214</strain>
    </source>
</reference>
<comment type="caution">
    <text evidence="4">The sequence shown here is derived from an EMBL/GenBank/DDBJ whole genome shotgun (WGS) entry which is preliminary data.</text>
</comment>
<evidence type="ECO:0000256" key="1">
    <source>
        <dbReference type="SAM" id="Coils"/>
    </source>
</evidence>
<dbReference type="Proteomes" id="UP001054252">
    <property type="component" value="Unassembled WGS sequence"/>
</dbReference>
<accession>A0AAV5KG13</accession>
<sequence length="206" mass="22981">MEASPVPAWLQSNPNPKLGSRTAGESDMVIGALASQKSGADLMQNCDLPPPMKVFIGSDNAVGSPINRIFSMMGRENGKDEFQVYRTGGEEDKLELLKALRLSQTRAREAERKAVSLAEERDQISNALLEESMRLFAHRQWVRLLEIQVSELHSKRKNQEKHLCHCYVEREGNEGEDKSGIPWLVALAFCLGIAGIGFAFGCRYLF</sequence>
<evidence type="ECO:0000256" key="3">
    <source>
        <dbReference type="SAM" id="Phobius"/>
    </source>
</evidence>
<proteinExistence type="predicted"/>
<evidence type="ECO:0008006" key="6">
    <source>
        <dbReference type="Google" id="ProtNLM"/>
    </source>
</evidence>
<keyword evidence="3" id="KW-1133">Transmembrane helix</keyword>
<name>A0AAV5KG13_9ROSI</name>
<keyword evidence="3" id="KW-0812">Transmembrane</keyword>
<organism evidence="4 5">
    <name type="scientific">Rubroshorea leprosula</name>
    <dbReference type="NCBI Taxonomy" id="152421"/>
    <lineage>
        <taxon>Eukaryota</taxon>
        <taxon>Viridiplantae</taxon>
        <taxon>Streptophyta</taxon>
        <taxon>Embryophyta</taxon>
        <taxon>Tracheophyta</taxon>
        <taxon>Spermatophyta</taxon>
        <taxon>Magnoliopsida</taxon>
        <taxon>eudicotyledons</taxon>
        <taxon>Gunneridae</taxon>
        <taxon>Pentapetalae</taxon>
        <taxon>rosids</taxon>
        <taxon>malvids</taxon>
        <taxon>Malvales</taxon>
        <taxon>Dipterocarpaceae</taxon>
        <taxon>Rubroshorea</taxon>
    </lineage>
</organism>
<keyword evidence="3" id="KW-0472">Membrane</keyword>
<keyword evidence="5" id="KW-1185">Reference proteome</keyword>
<gene>
    <name evidence="4" type="ORF">SLEP1_g33190</name>
</gene>
<evidence type="ECO:0000313" key="4">
    <source>
        <dbReference type="EMBL" id="GKV23474.1"/>
    </source>
</evidence>
<dbReference type="PANTHER" id="PTHR33868">
    <property type="entry name" value="EXPRESSED PROTEIN"/>
    <property type="match status" value="1"/>
</dbReference>
<feature type="region of interest" description="Disordered" evidence="2">
    <location>
        <begin position="1"/>
        <end position="23"/>
    </location>
</feature>
<feature type="coiled-coil region" evidence="1">
    <location>
        <begin position="100"/>
        <end position="127"/>
    </location>
</feature>
<dbReference type="EMBL" id="BPVZ01000063">
    <property type="protein sequence ID" value="GKV23474.1"/>
    <property type="molecule type" value="Genomic_DNA"/>
</dbReference>
<feature type="transmembrane region" description="Helical" evidence="3">
    <location>
        <begin position="183"/>
        <end position="205"/>
    </location>
</feature>
<protein>
    <recommendedName>
        <fullName evidence="6">Transmembrane protein</fullName>
    </recommendedName>
</protein>
<evidence type="ECO:0000256" key="2">
    <source>
        <dbReference type="SAM" id="MobiDB-lite"/>
    </source>
</evidence>